<dbReference type="RefSeq" id="WP_012835519.1">
    <property type="nucleotide sequence ID" value="NC_013441.1"/>
</dbReference>
<dbReference type="OrthoDB" id="9801785at2"/>
<evidence type="ECO:0000313" key="3">
    <source>
        <dbReference type="Proteomes" id="UP000001219"/>
    </source>
</evidence>
<feature type="domain" description="NAD-dependent epimerase/dehydratase" evidence="1">
    <location>
        <begin position="4"/>
        <end position="228"/>
    </location>
</feature>
<name>D0L386_GORB4</name>
<dbReference type="GO" id="GO:0004029">
    <property type="term" value="F:aldehyde dehydrogenase (NAD+) activity"/>
    <property type="evidence" value="ECO:0007669"/>
    <property type="project" value="TreeGrafter"/>
</dbReference>
<dbReference type="Gene3D" id="3.40.50.720">
    <property type="entry name" value="NAD(P)-binding Rossmann-like Domain"/>
    <property type="match status" value="1"/>
</dbReference>
<dbReference type="PANTHER" id="PTHR48079">
    <property type="entry name" value="PROTEIN YEEZ"/>
    <property type="match status" value="1"/>
</dbReference>
<dbReference type="InterPro" id="IPR036291">
    <property type="entry name" value="NAD(P)-bd_dom_sf"/>
</dbReference>
<dbReference type="HOGENOM" id="CLU_007383_6_0_11"/>
<reference evidence="3" key="1">
    <citation type="submission" date="2009-10" db="EMBL/GenBank/DDBJ databases">
        <title>The complete chromosome of Gordonia bronchialis DSM 43247.</title>
        <authorList>
            <consortium name="US DOE Joint Genome Institute (JGI-PGF)"/>
            <person name="Lucas S."/>
            <person name="Copeland A."/>
            <person name="Lapidus A."/>
            <person name="Glavina del Rio T."/>
            <person name="Dalin E."/>
            <person name="Tice H."/>
            <person name="Bruce D."/>
            <person name="Goodwin L."/>
            <person name="Pitluck S."/>
            <person name="Kyrpides N."/>
            <person name="Mavromatis K."/>
            <person name="Ivanova N."/>
            <person name="Ovchinnikova G."/>
            <person name="Saunders E."/>
            <person name="Brettin T."/>
            <person name="Detter J.C."/>
            <person name="Han C."/>
            <person name="Larimer F."/>
            <person name="Land M."/>
            <person name="Hauser L."/>
            <person name="Markowitz V."/>
            <person name="Cheng J.-F."/>
            <person name="Hugenholtz P."/>
            <person name="Woyke T."/>
            <person name="Wu D."/>
            <person name="Jando M."/>
            <person name="Schneider S."/>
            <person name="Goeker M."/>
            <person name="Klenk H.-P."/>
            <person name="Eisen J.A."/>
        </authorList>
    </citation>
    <scope>NUCLEOTIDE SEQUENCE [LARGE SCALE GENOMIC DNA]</scope>
    <source>
        <strain evidence="3">ATCC 25592 / DSM 43247 / BCRC 13721 / JCM 3198 / KCTC 3076 / NBRC 16047 / NCTC 10667</strain>
    </source>
</reference>
<keyword evidence="3" id="KW-1185">Reference proteome</keyword>
<dbReference type="STRING" id="526226.Gbro_3838"/>
<evidence type="ECO:0000259" key="1">
    <source>
        <dbReference type="Pfam" id="PF01370"/>
    </source>
</evidence>
<dbReference type="PANTHER" id="PTHR48079:SF6">
    <property type="entry name" value="NAD(P)-BINDING DOMAIN-CONTAINING PROTEIN-RELATED"/>
    <property type="match status" value="1"/>
</dbReference>
<dbReference type="GO" id="GO:0005737">
    <property type="term" value="C:cytoplasm"/>
    <property type="evidence" value="ECO:0007669"/>
    <property type="project" value="TreeGrafter"/>
</dbReference>
<dbReference type="SUPFAM" id="SSF51735">
    <property type="entry name" value="NAD(P)-binding Rossmann-fold domains"/>
    <property type="match status" value="1"/>
</dbReference>
<organism evidence="2 3">
    <name type="scientific">Gordonia bronchialis (strain ATCC 25592 / DSM 43247 / BCRC 13721 / JCM 3198 / KCTC 3076 / NBRC 16047 / NCTC 10667)</name>
    <name type="common">Rhodococcus bronchialis</name>
    <dbReference type="NCBI Taxonomy" id="526226"/>
    <lineage>
        <taxon>Bacteria</taxon>
        <taxon>Bacillati</taxon>
        <taxon>Actinomycetota</taxon>
        <taxon>Actinomycetes</taxon>
        <taxon>Mycobacteriales</taxon>
        <taxon>Gordoniaceae</taxon>
        <taxon>Gordonia</taxon>
    </lineage>
</organism>
<dbReference type="eggNOG" id="COG0451">
    <property type="taxonomic scope" value="Bacteria"/>
</dbReference>
<sequence length="334" mass="36246">MTTLVVGGNGFLGSHLVRQLCDRADRVRVLTRATSDLRPLAGLSYEHVVGDIFDAPSIESAMRGADTVFHCAVDTRAWLTDPAPLFRTNVEGLGVVLDAAATVGVESFVFTSTMATIGRHPGRVVDESDEFNWHASATDYVRSRVAGEELALRYAREERVPVVAMCVSNTYGAGDWQPTPHGSFVAAAALGKMPFGIRGMRAEAVDVDDAARALIAAADRGRTGERYIVSERFIDLGEVITTAAAAAGVAPPRLVLGKRSLYAAGAVGSLRARLTGRSQRLRIDTVRLMHHMSQMSHAKAERELDWHPRPVTDAIAEGARFWVDRRRQRTPSAD</sequence>
<dbReference type="Proteomes" id="UP000001219">
    <property type="component" value="Chromosome"/>
</dbReference>
<evidence type="ECO:0000313" key="2">
    <source>
        <dbReference type="EMBL" id="ACY23016.1"/>
    </source>
</evidence>
<dbReference type="InterPro" id="IPR001509">
    <property type="entry name" value="Epimerase_deHydtase"/>
</dbReference>
<accession>D0L386</accession>
<protein>
    <submittedName>
        <fullName evidence="2">NAD-dependent epimerase/dehydratase</fullName>
    </submittedName>
</protein>
<dbReference type="Pfam" id="PF01370">
    <property type="entry name" value="Epimerase"/>
    <property type="match status" value="1"/>
</dbReference>
<gene>
    <name evidence="2" type="ordered locus">Gbro_3838</name>
</gene>
<dbReference type="EMBL" id="CP001802">
    <property type="protein sequence ID" value="ACY23016.1"/>
    <property type="molecule type" value="Genomic_DNA"/>
</dbReference>
<proteinExistence type="predicted"/>
<reference evidence="2 3" key="2">
    <citation type="journal article" date="2010" name="Stand. Genomic Sci.">
        <title>Complete genome sequence of Gordonia bronchialis type strain (3410).</title>
        <authorList>
            <person name="Ivanova N."/>
            <person name="Sikorski J."/>
            <person name="Jando M."/>
            <person name="Lapidus A."/>
            <person name="Nolan M."/>
            <person name="Lucas S."/>
            <person name="Del Rio T.G."/>
            <person name="Tice H."/>
            <person name="Copeland A."/>
            <person name="Cheng J.F."/>
            <person name="Chen F."/>
            <person name="Bruce D."/>
            <person name="Goodwin L."/>
            <person name="Pitluck S."/>
            <person name="Mavromatis K."/>
            <person name="Ovchinnikova G."/>
            <person name="Pati A."/>
            <person name="Chen A."/>
            <person name="Palaniappan K."/>
            <person name="Land M."/>
            <person name="Hauser L."/>
            <person name="Chang Y.J."/>
            <person name="Jeffries C.D."/>
            <person name="Chain P."/>
            <person name="Saunders E."/>
            <person name="Han C."/>
            <person name="Detter J.C."/>
            <person name="Brettin T."/>
            <person name="Rohde M."/>
            <person name="Goker M."/>
            <person name="Bristow J."/>
            <person name="Eisen J.A."/>
            <person name="Markowitz V."/>
            <person name="Hugenholtz P."/>
            <person name="Klenk H.P."/>
            <person name="Kyrpides N.C."/>
        </authorList>
    </citation>
    <scope>NUCLEOTIDE SEQUENCE [LARGE SCALE GENOMIC DNA]</scope>
    <source>
        <strain evidence="3">ATCC 25592 / DSM 43247 / BCRC 13721 / JCM 3198 / KCTC 3076 / NBRC 16047 / NCTC 10667</strain>
    </source>
</reference>
<dbReference type="AlphaFoldDB" id="D0L386"/>
<dbReference type="InterPro" id="IPR051783">
    <property type="entry name" value="NAD(P)-dependent_oxidoreduct"/>
</dbReference>
<dbReference type="KEGG" id="gbr:Gbro_3838"/>